<comment type="similarity">
    <text evidence="1">Belongs to the XseB family.</text>
</comment>
<dbReference type="PaxDb" id="411460-RUMTOR_00918"/>
<dbReference type="GO" id="GO:0005829">
    <property type="term" value="C:cytosol"/>
    <property type="evidence" value="ECO:0007669"/>
    <property type="project" value="TreeGrafter"/>
</dbReference>
<gene>
    <name evidence="7" type="primary">xseB</name>
    <name evidence="7" type="ORF">RUMTOR_00918</name>
</gene>
<dbReference type="Gene3D" id="1.10.287.1040">
    <property type="entry name" value="Exonuclease VII, small subunit"/>
    <property type="match status" value="1"/>
</dbReference>
<name>A5KL14_9FIRM</name>
<dbReference type="HOGENOM" id="CLU_145918_2_3_9"/>
<evidence type="ECO:0000256" key="3">
    <source>
        <dbReference type="ARBA" id="ARBA00022722"/>
    </source>
</evidence>
<reference evidence="7 8" key="1">
    <citation type="submission" date="2007-03" db="EMBL/GenBank/DDBJ databases">
        <authorList>
            <person name="Fulton L."/>
            <person name="Clifton S."/>
            <person name="Fulton B."/>
            <person name="Xu J."/>
            <person name="Minx P."/>
            <person name="Pepin K.H."/>
            <person name="Johnson M."/>
            <person name="Thiruvilangam P."/>
            <person name="Bhonagiri V."/>
            <person name="Nash W.E."/>
            <person name="Mardis E.R."/>
            <person name="Wilson R.K."/>
        </authorList>
    </citation>
    <scope>NUCLEOTIDE SEQUENCE [LARGE SCALE GENOMIC DNA]</scope>
    <source>
        <strain evidence="7 8">ATCC 27756</strain>
    </source>
</reference>
<keyword evidence="3" id="KW-0540">Nuclease</keyword>
<dbReference type="EMBL" id="AAVP02000003">
    <property type="protein sequence ID" value="EDK24652.1"/>
    <property type="molecule type" value="Genomic_DNA"/>
</dbReference>
<dbReference type="SUPFAM" id="SSF116842">
    <property type="entry name" value="XseB-like"/>
    <property type="match status" value="1"/>
</dbReference>
<evidence type="ECO:0000256" key="2">
    <source>
        <dbReference type="ARBA" id="ARBA00022490"/>
    </source>
</evidence>
<protein>
    <recommendedName>
        <fullName evidence="6">Exodeoxyribonuclease VII small subunit</fullName>
        <ecNumber evidence="6">3.1.11.6</ecNumber>
    </recommendedName>
</protein>
<reference evidence="7 8" key="2">
    <citation type="submission" date="2007-04" db="EMBL/GenBank/DDBJ databases">
        <title>Draft genome sequence of Ruminococcus torques (ATCC 27756).</title>
        <authorList>
            <person name="Sudarsanam P."/>
            <person name="Ley R."/>
            <person name="Guruge J."/>
            <person name="Turnbaugh P.J."/>
            <person name="Mahowald M."/>
            <person name="Liep D."/>
            <person name="Gordon J."/>
        </authorList>
    </citation>
    <scope>NUCLEOTIDE SEQUENCE [LARGE SCALE GENOMIC DNA]</scope>
    <source>
        <strain evidence="7 8">ATCC 27756</strain>
    </source>
</reference>
<dbReference type="PANTHER" id="PTHR34137">
    <property type="entry name" value="EXODEOXYRIBONUCLEASE 7 SMALL SUBUNIT"/>
    <property type="match status" value="1"/>
</dbReference>
<evidence type="ECO:0000256" key="1">
    <source>
        <dbReference type="ARBA" id="ARBA00009998"/>
    </source>
</evidence>
<dbReference type="EC" id="3.1.11.6" evidence="6"/>
<evidence type="ECO:0000256" key="4">
    <source>
        <dbReference type="ARBA" id="ARBA00022801"/>
    </source>
</evidence>
<keyword evidence="2" id="KW-0963">Cytoplasm</keyword>
<evidence type="ECO:0000313" key="8">
    <source>
        <dbReference type="Proteomes" id="UP000003577"/>
    </source>
</evidence>
<dbReference type="PANTHER" id="PTHR34137:SF1">
    <property type="entry name" value="EXODEOXYRIBONUCLEASE 7 SMALL SUBUNIT"/>
    <property type="match status" value="1"/>
</dbReference>
<dbReference type="InterPro" id="IPR003761">
    <property type="entry name" value="Exonuc_VII_S"/>
</dbReference>
<proteinExistence type="inferred from homology"/>
<comment type="caution">
    <text evidence="7">The sequence shown here is derived from an EMBL/GenBank/DDBJ whole genome shotgun (WGS) entry which is preliminary data.</text>
</comment>
<organism evidence="7 8">
    <name type="scientific">[Ruminococcus] torques ATCC 27756</name>
    <dbReference type="NCBI Taxonomy" id="411460"/>
    <lineage>
        <taxon>Bacteria</taxon>
        <taxon>Bacillati</taxon>
        <taxon>Bacillota</taxon>
        <taxon>Clostridia</taxon>
        <taxon>Lachnospirales</taxon>
        <taxon>Lachnospiraceae</taxon>
        <taxon>Mediterraneibacter</taxon>
    </lineage>
</organism>
<keyword evidence="4 7" id="KW-0378">Hydrolase</keyword>
<evidence type="ECO:0000256" key="5">
    <source>
        <dbReference type="ARBA" id="ARBA00022839"/>
    </source>
</evidence>
<dbReference type="NCBIfam" id="TIGR01280">
    <property type="entry name" value="xseB"/>
    <property type="match status" value="1"/>
</dbReference>
<dbReference type="Proteomes" id="UP000003577">
    <property type="component" value="Unassembled WGS sequence"/>
</dbReference>
<evidence type="ECO:0000313" key="7">
    <source>
        <dbReference type="EMBL" id="EDK24652.1"/>
    </source>
</evidence>
<sequence length="59" mass="6929">MFKDLEELIGKMENEEITLEQTFDLYNNGMELLKKCNLSIDEVEKKVLVLDENGETDEF</sequence>
<dbReference type="InterPro" id="IPR037004">
    <property type="entry name" value="Exonuc_VII_ssu_sf"/>
</dbReference>
<dbReference type="GO" id="GO:0006308">
    <property type="term" value="P:DNA catabolic process"/>
    <property type="evidence" value="ECO:0007669"/>
    <property type="project" value="UniProtKB-UniRule"/>
</dbReference>
<accession>A5KL14</accession>
<evidence type="ECO:0000256" key="6">
    <source>
        <dbReference type="NCBIfam" id="TIGR01280"/>
    </source>
</evidence>
<keyword evidence="5" id="KW-0269">Exonuclease</keyword>
<dbReference type="GO" id="GO:0008855">
    <property type="term" value="F:exodeoxyribonuclease VII activity"/>
    <property type="evidence" value="ECO:0007669"/>
    <property type="project" value="UniProtKB-UniRule"/>
</dbReference>
<dbReference type="GO" id="GO:0009318">
    <property type="term" value="C:exodeoxyribonuclease VII complex"/>
    <property type="evidence" value="ECO:0007669"/>
    <property type="project" value="UniProtKB-UniRule"/>
</dbReference>
<dbReference type="AlphaFoldDB" id="A5KL14"/>
<dbReference type="Pfam" id="PF02609">
    <property type="entry name" value="Exonuc_VII_S"/>
    <property type="match status" value="1"/>
</dbReference>